<evidence type="ECO:0000313" key="3">
    <source>
        <dbReference type="Proteomes" id="UP000245926"/>
    </source>
</evidence>
<evidence type="ECO:0000259" key="1">
    <source>
        <dbReference type="PROSITE" id="PS50943"/>
    </source>
</evidence>
<dbReference type="KEGG" id="mets:DK389_01530"/>
<organism evidence="2 3">
    <name type="scientific">Methylobacterium durans</name>
    <dbReference type="NCBI Taxonomy" id="2202825"/>
    <lineage>
        <taxon>Bacteria</taxon>
        <taxon>Pseudomonadati</taxon>
        <taxon>Pseudomonadota</taxon>
        <taxon>Alphaproteobacteria</taxon>
        <taxon>Hyphomicrobiales</taxon>
        <taxon>Methylobacteriaceae</taxon>
        <taxon>Methylobacterium</taxon>
    </lineage>
</organism>
<dbReference type="PROSITE" id="PS50943">
    <property type="entry name" value="HTH_CROC1"/>
    <property type="match status" value="1"/>
</dbReference>
<dbReference type="EMBL" id="CP029550">
    <property type="protein sequence ID" value="AWN39464.1"/>
    <property type="molecule type" value="Genomic_DNA"/>
</dbReference>
<keyword evidence="3" id="KW-1185">Reference proteome</keyword>
<dbReference type="SUPFAM" id="SSF47413">
    <property type="entry name" value="lambda repressor-like DNA-binding domains"/>
    <property type="match status" value="1"/>
</dbReference>
<sequence>MLDVTEGNRLALAQAAERRRRWTVFEQTRCFQFTRSVTGAFRYPPELLALTGYSQEIVDDGFMRVLPEEREHWRSFGFERWMAGQPYRATPLVPFADGRRERLAAVFVPVRDAQGRVFEWSNITTPASAGRVEISGGALAGLEQAVRGNHLRAARALLDWSMQDLARASGLSFSTIRRLEDNAEGPAARSRHGAIAALRAAGIRFVLMDGSRIAVARR</sequence>
<dbReference type="InterPro" id="IPR010982">
    <property type="entry name" value="Lambda_DNA-bd_dom_sf"/>
</dbReference>
<dbReference type="Pfam" id="PF01381">
    <property type="entry name" value="HTH_3"/>
    <property type="match status" value="1"/>
</dbReference>
<dbReference type="Gene3D" id="1.10.260.40">
    <property type="entry name" value="lambda repressor-like DNA-binding domains"/>
    <property type="match status" value="1"/>
</dbReference>
<dbReference type="Gene3D" id="3.30.450.20">
    <property type="entry name" value="PAS domain"/>
    <property type="match status" value="1"/>
</dbReference>
<proteinExistence type="predicted"/>
<dbReference type="Proteomes" id="UP000245926">
    <property type="component" value="Chromosome"/>
</dbReference>
<gene>
    <name evidence="2" type="ORF">DK389_01530</name>
</gene>
<evidence type="ECO:0000313" key="2">
    <source>
        <dbReference type="EMBL" id="AWN39464.1"/>
    </source>
</evidence>
<name>A0A2U8W077_9HYPH</name>
<protein>
    <recommendedName>
        <fullName evidence="1">HTH cro/C1-type domain-containing protein</fullName>
    </recommendedName>
</protein>
<dbReference type="InterPro" id="IPR001387">
    <property type="entry name" value="Cro/C1-type_HTH"/>
</dbReference>
<dbReference type="AlphaFoldDB" id="A0A2U8W077"/>
<dbReference type="OrthoDB" id="3782725at2"/>
<dbReference type="GO" id="GO:0003677">
    <property type="term" value="F:DNA binding"/>
    <property type="evidence" value="ECO:0007669"/>
    <property type="project" value="InterPro"/>
</dbReference>
<feature type="domain" description="HTH cro/C1-type" evidence="1">
    <location>
        <begin position="151"/>
        <end position="180"/>
    </location>
</feature>
<accession>A0A2U8W077</accession>
<reference evidence="3" key="1">
    <citation type="submission" date="2018-05" db="EMBL/GenBank/DDBJ databases">
        <title>Complete Genome Sequence of Methylobacterium sp. 17SD2-17.</title>
        <authorList>
            <person name="Srinivasan S."/>
        </authorList>
    </citation>
    <scope>NUCLEOTIDE SEQUENCE [LARGE SCALE GENOMIC DNA]</scope>
    <source>
        <strain evidence="3">17SD2-17</strain>
    </source>
</reference>
<dbReference type="CDD" id="cd00093">
    <property type="entry name" value="HTH_XRE"/>
    <property type="match status" value="1"/>
</dbReference>